<organism evidence="7 8">
    <name type="scientific">Crassostrea virginica</name>
    <name type="common">Eastern oyster</name>
    <dbReference type="NCBI Taxonomy" id="6565"/>
    <lineage>
        <taxon>Eukaryota</taxon>
        <taxon>Metazoa</taxon>
        <taxon>Spiralia</taxon>
        <taxon>Lophotrochozoa</taxon>
        <taxon>Mollusca</taxon>
        <taxon>Bivalvia</taxon>
        <taxon>Autobranchia</taxon>
        <taxon>Pteriomorphia</taxon>
        <taxon>Ostreida</taxon>
        <taxon>Ostreoidea</taxon>
        <taxon>Ostreidae</taxon>
        <taxon>Crassostrea</taxon>
    </lineage>
</organism>
<keyword evidence="7" id="KW-1185">Reference proteome</keyword>
<evidence type="ECO:0000256" key="3">
    <source>
        <dbReference type="ARBA" id="ARBA00022729"/>
    </source>
</evidence>
<feature type="signal peptide" evidence="5">
    <location>
        <begin position="1"/>
        <end position="17"/>
    </location>
</feature>
<feature type="chain" id="PRO_5034058249" evidence="5">
    <location>
        <begin position="18"/>
        <end position="379"/>
    </location>
</feature>
<gene>
    <name evidence="8" type="primary">LOC111102926</name>
</gene>
<dbReference type="InterPro" id="IPR050822">
    <property type="entry name" value="Cerebellin_Synaptic_Org"/>
</dbReference>
<dbReference type="Proteomes" id="UP000694844">
    <property type="component" value="Chromosome 7"/>
</dbReference>
<evidence type="ECO:0000256" key="5">
    <source>
        <dbReference type="SAM" id="SignalP"/>
    </source>
</evidence>
<dbReference type="RefSeq" id="XP_022291585.1">
    <property type="nucleotide sequence ID" value="XM_022435877.1"/>
</dbReference>
<evidence type="ECO:0000313" key="7">
    <source>
        <dbReference type="Proteomes" id="UP000694844"/>
    </source>
</evidence>
<dbReference type="PRINTS" id="PR00007">
    <property type="entry name" value="COMPLEMNTC1Q"/>
</dbReference>
<dbReference type="KEGG" id="cvn:111102926"/>
<dbReference type="InterPro" id="IPR008983">
    <property type="entry name" value="Tumour_necrosis_fac-like_dom"/>
</dbReference>
<keyword evidence="4" id="KW-0175">Coiled coil</keyword>
<dbReference type="SMART" id="SM00110">
    <property type="entry name" value="C1Q"/>
    <property type="match status" value="1"/>
</dbReference>
<evidence type="ECO:0000256" key="1">
    <source>
        <dbReference type="ARBA" id="ARBA00004613"/>
    </source>
</evidence>
<dbReference type="PANTHER" id="PTHR22923">
    <property type="entry name" value="CEREBELLIN-RELATED"/>
    <property type="match status" value="1"/>
</dbReference>
<keyword evidence="3 5" id="KW-0732">Signal</keyword>
<evidence type="ECO:0000256" key="2">
    <source>
        <dbReference type="ARBA" id="ARBA00022525"/>
    </source>
</evidence>
<protein>
    <submittedName>
        <fullName evidence="8">Uncharacterized protein LOC111102926</fullName>
    </submittedName>
</protein>
<dbReference type="Gene3D" id="2.60.120.40">
    <property type="match status" value="1"/>
</dbReference>
<reference evidence="8" key="1">
    <citation type="submission" date="2025-08" db="UniProtKB">
        <authorList>
            <consortium name="RefSeq"/>
        </authorList>
    </citation>
    <scope>IDENTIFICATION</scope>
    <source>
        <tissue evidence="8">Whole sample</tissue>
    </source>
</reference>
<dbReference type="SUPFAM" id="SSF49842">
    <property type="entry name" value="TNF-like"/>
    <property type="match status" value="1"/>
</dbReference>
<dbReference type="PANTHER" id="PTHR22923:SF116">
    <property type="entry name" value="C1Q DOMAIN-CONTAINING PROTEIN"/>
    <property type="match status" value="1"/>
</dbReference>
<comment type="subcellular location">
    <subcellularLocation>
        <location evidence="1">Secreted</location>
    </subcellularLocation>
</comment>
<keyword evidence="2" id="KW-0964">Secreted</keyword>
<dbReference type="PROSITE" id="PS50871">
    <property type="entry name" value="C1Q"/>
    <property type="match status" value="1"/>
</dbReference>
<evidence type="ECO:0000256" key="4">
    <source>
        <dbReference type="SAM" id="Coils"/>
    </source>
</evidence>
<dbReference type="OrthoDB" id="6153102at2759"/>
<dbReference type="Pfam" id="PF00386">
    <property type="entry name" value="C1q"/>
    <property type="match status" value="1"/>
</dbReference>
<dbReference type="GeneID" id="111102926"/>
<accession>A0A8B8AK78</accession>
<dbReference type="GO" id="GO:0005576">
    <property type="term" value="C:extracellular region"/>
    <property type="evidence" value="ECO:0007669"/>
    <property type="project" value="UniProtKB-SubCell"/>
</dbReference>
<feature type="domain" description="C1q" evidence="6">
    <location>
        <begin position="247"/>
        <end position="379"/>
    </location>
</feature>
<dbReference type="InterPro" id="IPR001073">
    <property type="entry name" value="C1q_dom"/>
</dbReference>
<evidence type="ECO:0000259" key="6">
    <source>
        <dbReference type="PROSITE" id="PS50871"/>
    </source>
</evidence>
<name>A0A8B8AK78_CRAVI</name>
<sequence>MRVFLFFALMCIAGSQSAAVSLLTDDILSNRTNLNVSEINIKNVDVFRQLLNQETLIRMTMVKNVHSLMKDMLTLQENLAKTDNKITGIQTTTDQEILELKKQVEWLKKENADLKNNSVVQDNEIAQLKETLKNVTNTLTEVKIEVRYLSIALFGMDTYSKEIDKGLQELKNWTRKIEIEMIENISNYAAAISDLDKKHLEYIDKINDTTILLKSDINQYEIDQLKLSAAVSSLELFRINQTQSKCDVSTRIGFTAGVTSESTSWNSGTLVFPTVITNVGNGYNPSDGVFTAPMAGVYVFFVNVQGYSSQSIYVSIVLNGATKVRTAAYAAGGDIEEAGPNLAVLSLQTGDRVWIKHYSGQGYTTNSDGPLTTFSGFLI</sequence>
<dbReference type="AlphaFoldDB" id="A0A8B8AK78"/>
<evidence type="ECO:0000313" key="8">
    <source>
        <dbReference type="RefSeq" id="XP_022291585.1"/>
    </source>
</evidence>
<feature type="coiled-coil region" evidence="4">
    <location>
        <begin position="97"/>
        <end position="176"/>
    </location>
</feature>
<proteinExistence type="predicted"/>